<keyword evidence="1" id="KW-1133">Transmembrane helix</keyword>
<reference evidence="2 3" key="1">
    <citation type="submission" date="2023-01" db="EMBL/GenBank/DDBJ databases">
        <title>Exploring GABA producing Bacteroides strains toward improving mental health.</title>
        <authorList>
            <person name="Yousuf B."/>
            <person name="Bouhlel N.E."/>
            <person name="Mottawea W."/>
            <person name="Hammami R."/>
        </authorList>
    </citation>
    <scope>NUCLEOTIDE SEQUENCE [LARGE SCALE GENOMIC DNA]</scope>
    <source>
        <strain evidence="2 3">UO.H1054</strain>
    </source>
</reference>
<gene>
    <name evidence="2" type="ORF">PQG98_15100</name>
</gene>
<name>A0ABT5HAP8_9BACE</name>
<dbReference type="RefSeq" id="WP_128858688.1">
    <property type="nucleotide sequence ID" value="NZ_JAQPYS010000082.1"/>
</dbReference>
<keyword evidence="3" id="KW-1185">Reference proteome</keyword>
<feature type="transmembrane region" description="Helical" evidence="1">
    <location>
        <begin position="43"/>
        <end position="63"/>
    </location>
</feature>
<accession>A0ABT5HAP8</accession>
<sequence>MKRIDMKDFWNDYKMIILVILSLLIFSFVLMLREEELVNNIGISLFVNVSTTALTVLVIDRLYRRIEVRKKKPLEFAAYNDVTLWCNKFISFWQTAYRDCGYYAPKTDKGIFLEDEFRRIYDSLQLDAIAPVTPKISWERYLLSENQRMIDGGREILVKYAYYIPPEIYKVIYQLIDSPFIYTICNIPAIKLSDIEFKTNRKNVLGAYTAKPKQAELDLFLKVHGWCFTKHKELGKLFKGVRTVSALI</sequence>
<organism evidence="2 3">
    <name type="scientific">Bacteroides zhangwenhongii</name>
    <dbReference type="NCBI Taxonomy" id="2650157"/>
    <lineage>
        <taxon>Bacteria</taxon>
        <taxon>Pseudomonadati</taxon>
        <taxon>Bacteroidota</taxon>
        <taxon>Bacteroidia</taxon>
        <taxon>Bacteroidales</taxon>
        <taxon>Bacteroidaceae</taxon>
        <taxon>Bacteroides</taxon>
    </lineage>
</organism>
<keyword evidence="1" id="KW-0472">Membrane</keyword>
<dbReference type="EMBL" id="JAQPYS010000082">
    <property type="protein sequence ID" value="MDC7137656.1"/>
    <property type="molecule type" value="Genomic_DNA"/>
</dbReference>
<evidence type="ECO:0000256" key="1">
    <source>
        <dbReference type="SAM" id="Phobius"/>
    </source>
</evidence>
<feature type="transmembrane region" description="Helical" evidence="1">
    <location>
        <begin position="12"/>
        <end position="31"/>
    </location>
</feature>
<evidence type="ECO:0000313" key="3">
    <source>
        <dbReference type="Proteomes" id="UP001215398"/>
    </source>
</evidence>
<keyword evidence="1" id="KW-0812">Transmembrane</keyword>
<evidence type="ECO:0008006" key="4">
    <source>
        <dbReference type="Google" id="ProtNLM"/>
    </source>
</evidence>
<proteinExistence type="predicted"/>
<protein>
    <recommendedName>
        <fullName evidence="4">SMODS-associated NUDIX domain-containing protein</fullName>
    </recommendedName>
</protein>
<evidence type="ECO:0000313" key="2">
    <source>
        <dbReference type="EMBL" id="MDC7137656.1"/>
    </source>
</evidence>
<comment type="caution">
    <text evidence="2">The sequence shown here is derived from an EMBL/GenBank/DDBJ whole genome shotgun (WGS) entry which is preliminary data.</text>
</comment>
<dbReference type="Proteomes" id="UP001215398">
    <property type="component" value="Unassembled WGS sequence"/>
</dbReference>